<dbReference type="EMBL" id="OY978857">
    <property type="protein sequence ID" value="CAK6596986.1"/>
    <property type="molecule type" value="Genomic_DNA"/>
</dbReference>
<keyword evidence="2" id="KW-1185">Reference proteome</keyword>
<organism evidence="1 2">
    <name type="scientific">Klebsiella phage vB_Kpn_K13PH07C1L</name>
    <dbReference type="NCBI Taxonomy" id="3071649"/>
    <lineage>
        <taxon>Viruses</taxon>
        <taxon>Duplodnaviria</taxon>
        <taxon>Heunggongvirae</taxon>
        <taxon>Uroviricota</taxon>
        <taxon>Caudoviricetes</taxon>
        <taxon>Autographivirales</taxon>
        <taxon>Autosignataviridae</taxon>
        <taxon>Molineuxvirinae</taxon>
        <taxon>Gansuvirus</taxon>
        <taxon>Gansuvirus K13PH07C1L</taxon>
    </lineage>
</organism>
<gene>
    <name evidence="1" type="ORF">K13PH07C1L_LOCUS24</name>
</gene>
<proteinExistence type="predicted"/>
<evidence type="ECO:0000313" key="1">
    <source>
        <dbReference type="EMBL" id="CAK6596986.1"/>
    </source>
</evidence>
<dbReference type="Proteomes" id="UP001497543">
    <property type="component" value="Chromosome"/>
</dbReference>
<sequence>MKMVSVPMLRMSGPTLSFAKVQGWSVMHSSKDYVLALRPGRQTMRKYRILIEERESGHKYYMPQTKVWFFWKSLRREYVTSRSTAEGIIASHKSYLQHSKVKSIKVGEA</sequence>
<accession>A0AAV1MFG2</accession>
<reference evidence="1 2" key="1">
    <citation type="submission" date="2023-10" db="EMBL/GenBank/DDBJ databases">
        <authorList>
            <person name="Robby Concha-Eloko"/>
            <person name="Pilar Barberan- Martinez"/>
            <person name="Rafael Sanjuan"/>
            <person name="Pilar Domingo-Calap"/>
        </authorList>
    </citation>
    <scope>NUCLEOTIDE SEQUENCE [LARGE SCALE GENOMIC DNA]</scope>
</reference>
<protein>
    <submittedName>
        <fullName evidence="1">Uncharacterized protein</fullName>
    </submittedName>
</protein>
<name>A0AAV1MFG2_9CAUD</name>
<evidence type="ECO:0000313" key="2">
    <source>
        <dbReference type="Proteomes" id="UP001497543"/>
    </source>
</evidence>